<evidence type="ECO:0000256" key="1">
    <source>
        <dbReference type="SAM" id="MobiDB-lite"/>
    </source>
</evidence>
<reference evidence="2 3" key="1">
    <citation type="submission" date="2019-03" db="EMBL/GenBank/DDBJ databases">
        <authorList>
            <person name="Gonzalez-Pimentel J.L."/>
        </authorList>
    </citation>
    <scope>NUCLEOTIDE SEQUENCE [LARGE SCALE GENOMIC DNA]</scope>
    <source>
        <strain evidence="2 3">JCM 31289</strain>
    </source>
</reference>
<feature type="compositionally biased region" description="Pro residues" evidence="1">
    <location>
        <begin position="240"/>
        <end position="255"/>
    </location>
</feature>
<evidence type="ECO:0000313" key="2">
    <source>
        <dbReference type="EMBL" id="TGB01339.1"/>
    </source>
</evidence>
<dbReference type="OrthoDB" id="3538879at2"/>
<name>A0A4Z0GXH4_9ACTN</name>
<feature type="compositionally biased region" description="Pro residues" evidence="1">
    <location>
        <begin position="1"/>
        <end position="11"/>
    </location>
</feature>
<dbReference type="EMBL" id="SRID01000222">
    <property type="protein sequence ID" value="TGB01339.1"/>
    <property type="molecule type" value="Genomic_DNA"/>
</dbReference>
<dbReference type="AlphaFoldDB" id="A0A4Z0GXH4"/>
<keyword evidence="3" id="KW-1185">Reference proteome</keyword>
<dbReference type="Proteomes" id="UP000297948">
    <property type="component" value="Unassembled WGS sequence"/>
</dbReference>
<organism evidence="2 3">
    <name type="scientific">Streptomyces palmae</name>
    <dbReference type="NCBI Taxonomy" id="1701085"/>
    <lineage>
        <taxon>Bacteria</taxon>
        <taxon>Bacillati</taxon>
        <taxon>Actinomycetota</taxon>
        <taxon>Actinomycetes</taxon>
        <taxon>Kitasatosporales</taxon>
        <taxon>Streptomycetaceae</taxon>
        <taxon>Streptomyces</taxon>
    </lineage>
</organism>
<comment type="caution">
    <text evidence="2">The sequence shown here is derived from an EMBL/GenBank/DDBJ whole genome shotgun (WGS) entry which is preliminary data.</text>
</comment>
<feature type="region of interest" description="Disordered" evidence="1">
    <location>
        <begin position="235"/>
        <end position="268"/>
    </location>
</feature>
<sequence length="283" mass="29668">MTPSPGPPAPLPRRRRRTGSLPPSTFQAALGELCAQGATGALTGPAGSVYLTDGAVVHAESPLAPDVETLLAGDRRPPPPAGAQTPAAGLLGACERELCQLSALLDAAYFALQQDRAPLTFRTGQPPRLAAVHALSADALREAVGQRLALLDRVWPWPDVDTAAVTCHHRQAARGRRLAVRPARQHAVLAAADGLRTPPEIARLLRRSAFGTLLDVRQLAAAGLIETPGLRAVPSAAPDPIAPAPAVPDRPPPPLSRTEPRHDPSDPEVALLLRLRAALEAKL</sequence>
<dbReference type="RefSeq" id="WP_135340681.1">
    <property type="nucleotide sequence ID" value="NZ_JBHLTX010000013.1"/>
</dbReference>
<evidence type="ECO:0000313" key="3">
    <source>
        <dbReference type="Proteomes" id="UP000297948"/>
    </source>
</evidence>
<protein>
    <submittedName>
        <fullName evidence="2">Transcriptional regulator</fullName>
    </submittedName>
</protein>
<proteinExistence type="predicted"/>
<accession>A0A4Z0GXH4</accession>
<feature type="region of interest" description="Disordered" evidence="1">
    <location>
        <begin position="1"/>
        <end position="24"/>
    </location>
</feature>
<gene>
    <name evidence="2" type="ORF">E4099_21200</name>
</gene>